<evidence type="ECO:0000313" key="2">
    <source>
        <dbReference type="Proteomes" id="UP000595437"/>
    </source>
</evidence>
<gene>
    <name evidence="1" type="ORF">FKW44_003622</name>
</gene>
<sequence>MLKQATISALKAMNVDSCPLERILESFDEPSRSASINLKKPVSSKCNAACQSFKDLGPVTAIKRGMHVIK</sequence>
<accession>A0A7T8QX62</accession>
<name>A0A7T8QX62_CALRO</name>
<proteinExistence type="predicted"/>
<evidence type="ECO:0000313" key="1">
    <source>
        <dbReference type="EMBL" id="QQP58342.1"/>
    </source>
</evidence>
<dbReference type="EMBL" id="CP045891">
    <property type="protein sequence ID" value="QQP58342.1"/>
    <property type="molecule type" value="Genomic_DNA"/>
</dbReference>
<organism evidence="1 2">
    <name type="scientific">Caligus rogercresseyi</name>
    <name type="common">Sea louse</name>
    <dbReference type="NCBI Taxonomy" id="217165"/>
    <lineage>
        <taxon>Eukaryota</taxon>
        <taxon>Metazoa</taxon>
        <taxon>Ecdysozoa</taxon>
        <taxon>Arthropoda</taxon>
        <taxon>Crustacea</taxon>
        <taxon>Multicrustacea</taxon>
        <taxon>Hexanauplia</taxon>
        <taxon>Copepoda</taxon>
        <taxon>Siphonostomatoida</taxon>
        <taxon>Caligidae</taxon>
        <taxon>Caligus</taxon>
    </lineage>
</organism>
<keyword evidence="2" id="KW-1185">Reference proteome</keyword>
<protein>
    <submittedName>
        <fullName evidence="1">Uncharacterized protein</fullName>
    </submittedName>
</protein>
<reference evidence="2" key="1">
    <citation type="submission" date="2021-01" db="EMBL/GenBank/DDBJ databases">
        <title>Caligus Genome Assembly.</title>
        <authorList>
            <person name="Gallardo-Escarate C."/>
        </authorList>
    </citation>
    <scope>NUCLEOTIDE SEQUENCE [LARGE SCALE GENOMIC DNA]</scope>
</reference>
<dbReference type="Proteomes" id="UP000595437">
    <property type="component" value="Chromosome 2"/>
</dbReference>
<dbReference type="AlphaFoldDB" id="A0A7T8QX62"/>